<dbReference type="STRING" id="310781.SAMN05216259_11382"/>
<protein>
    <recommendedName>
        <fullName evidence="4">Pectate lyase superfamily protein domain-containing protein</fullName>
    </recommendedName>
</protein>
<dbReference type="Proteomes" id="UP000199341">
    <property type="component" value="Unassembled WGS sequence"/>
</dbReference>
<evidence type="ECO:0000256" key="1">
    <source>
        <dbReference type="SAM" id="MobiDB-lite"/>
    </source>
</evidence>
<sequence length="427" mass="43407">MGAYAMASSRAADTGVAEHRAAGGLLTRPPLAAALATAVPAASAAHSPVRQQPRAEPDFGPNVRVFGPGGPAVDIAAALAAAERSGNPYTVLLRPGGYDTDLRVGSCTSVYGLGPHPDDVTVTGAVRWAGEDSAPDDSWWPAENLTCAEVGGVRPGAAVPARRVHLRGTHSSPAGPGHRPDGPPAAAPAGGPPSREKPFLYLDEAGGYRVFLPALRHAGAGPTGGGGRPHGSSVPLDRFFVARPGDSVRALNKALSQGRHLLLTPGVHRLAGTIRVKWAGTVVLGLGHTVLTPLQGAAPMTVADARGVRIAGLLFDAGSAEPPVLLEVGARRGGRTDPREPASLHDVFFRVGAAGPGLVVNSDNVLLDHVRAWPAGPGAAPGVVVHGDHVRATGPFAADLPRDGVLADSRPGRTVVRSEPSPSQGAV</sequence>
<feature type="region of interest" description="Disordered" evidence="1">
    <location>
        <begin position="401"/>
        <end position="427"/>
    </location>
</feature>
<dbReference type="InterPro" id="IPR011050">
    <property type="entry name" value="Pectin_lyase_fold/virulence"/>
</dbReference>
<evidence type="ECO:0008006" key="4">
    <source>
        <dbReference type="Google" id="ProtNLM"/>
    </source>
</evidence>
<feature type="region of interest" description="Disordered" evidence="1">
    <location>
        <begin position="167"/>
        <end position="198"/>
    </location>
</feature>
<proteinExistence type="predicted"/>
<evidence type="ECO:0000313" key="2">
    <source>
        <dbReference type="EMBL" id="SDO83496.1"/>
    </source>
</evidence>
<organism evidence="2 3">
    <name type="scientific">Actinacidiphila guanduensis</name>
    <dbReference type="NCBI Taxonomy" id="310781"/>
    <lineage>
        <taxon>Bacteria</taxon>
        <taxon>Bacillati</taxon>
        <taxon>Actinomycetota</taxon>
        <taxon>Actinomycetes</taxon>
        <taxon>Kitasatosporales</taxon>
        <taxon>Streptomycetaceae</taxon>
        <taxon>Actinacidiphila</taxon>
    </lineage>
</organism>
<dbReference type="EMBL" id="FNIE01000013">
    <property type="protein sequence ID" value="SDO83496.1"/>
    <property type="molecule type" value="Genomic_DNA"/>
</dbReference>
<evidence type="ECO:0000313" key="3">
    <source>
        <dbReference type="Proteomes" id="UP000199341"/>
    </source>
</evidence>
<accession>A0A1H0MT52</accession>
<reference evidence="2 3" key="1">
    <citation type="submission" date="2016-10" db="EMBL/GenBank/DDBJ databases">
        <authorList>
            <person name="de Groot N.N."/>
        </authorList>
    </citation>
    <scope>NUCLEOTIDE SEQUENCE [LARGE SCALE GENOMIC DNA]</scope>
    <source>
        <strain evidence="2 3">CGMCC 4.2022</strain>
    </source>
</reference>
<dbReference type="AlphaFoldDB" id="A0A1H0MT52"/>
<keyword evidence="3" id="KW-1185">Reference proteome</keyword>
<dbReference type="SUPFAM" id="SSF51126">
    <property type="entry name" value="Pectin lyase-like"/>
    <property type="match status" value="1"/>
</dbReference>
<name>A0A1H0MT52_9ACTN</name>
<gene>
    <name evidence="2" type="ORF">SAMN05216259_11382</name>
</gene>